<dbReference type="InterPro" id="IPR016064">
    <property type="entry name" value="NAD/diacylglycerol_kinase_sf"/>
</dbReference>
<dbReference type="InterPro" id="IPR050187">
    <property type="entry name" value="Lipid_Phosphate_FormReg"/>
</dbReference>
<dbReference type="PANTHER" id="PTHR12358">
    <property type="entry name" value="SPHINGOSINE KINASE"/>
    <property type="match status" value="1"/>
</dbReference>
<evidence type="ECO:0000259" key="1">
    <source>
        <dbReference type="Pfam" id="PF19279"/>
    </source>
</evidence>
<dbReference type="SUPFAM" id="SSF111331">
    <property type="entry name" value="NAD kinase/diacylglycerol kinase-like"/>
    <property type="match status" value="1"/>
</dbReference>
<reference evidence="2 3" key="1">
    <citation type="submission" date="2020-08" db="EMBL/GenBank/DDBJ databases">
        <title>Acidobacteriota in marine sediments use diverse sulfur dissimilation pathways.</title>
        <authorList>
            <person name="Wasmund K."/>
        </authorList>
    </citation>
    <scope>NUCLEOTIDE SEQUENCE [LARGE SCALE GENOMIC DNA]</scope>
    <source>
        <strain evidence="2">MAG AM4</strain>
    </source>
</reference>
<evidence type="ECO:0000313" key="2">
    <source>
        <dbReference type="EMBL" id="MBD3867450.1"/>
    </source>
</evidence>
<dbReference type="AlphaFoldDB" id="A0A8J6XY98"/>
<dbReference type="Pfam" id="PF19279">
    <property type="entry name" value="YegS_C"/>
    <property type="match status" value="1"/>
</dbReference>
<organism evidence="2 3">
    <name type="scientific">Candidatus Polarisedimenticola svalbardensis</name>
    <dbReference type="NCBI Taxonomy" id="2886004"/>
    <lineage>
        <taxon>Bacteria</taxon>
        <taxon>Pseudomonadati</taxon>
        <taxon>Acidobacteriota</taxon>
        <taxon>Candidatus Polarisedimenticolia</taxon>
        <taxon>Candidatus Polarisedimenticolales</taxon>
        <taxon>Candidatus Polarisedimenticolaceae</taxon>
        <taxon>Candidatus Polarisedimenticola</taxon>
    </lineage>
</organism>
<dbReference type="Gene3D" id="2.60.200.40">
    <property type="match status" value="1"/>
</dbReference>
<comment type="caution">
    <text evidence="2">The sequence shown here is derived from an EMBL/GenBank/DDBJ whole genome shotgun (WGS) entry which is preliminary data.</text>
</comment>
<evidence type="ECO:0000313" key="3">
    <source>
        <dbReference type="Proteomes" id="UP000648239"/>
    </source>
</evidence>
<feature type="domain" description="YegS/DAGK C-terminal" evidence="1">
    <location>
        <begin position="4"/>
        <end position="148"/>
    </location>
</feature>
<dbReference type="PANTHER" id="PTHR12358:SF54">
    <property type="entry name" value="SPHINGOSINE KINASE RELATED PROTEIN"/>
    <property type="match status" value="1"/>
</dbReference>
<dbReference type="InterPro" id="IPR045540">
    <property type="entry name" value="YegS/DAGK_C"/>
</dbReference>
<proteinExistence type="predicted"/>
<accession>A0A8J6XY98</accession>
<gene>
    <name evidence="2" type="ORF">IFK94_04910</name>
</gene>
<name>A0A8J6XY98_9BACT</name>
<dbReference type="EMBL" id="JACXWD010000010">
    <property type="protein sequence ID" value="MBD3867450.1"/>
    <property type="molecule type" value="Genomic_DNA"/>
</dbReference>
<sequence>MARDQVRLVRGPLLYPYAAVKTLFRFVPPEVTIDHDEGRFEGPVMLALFANGSRFGGGMRIAPGASLEDGLLDMVLVPKVSRLRLLGTLPRVYSGSHVRSRSVSIRKIRSATLSSPSPVTVWADGEPVLEADGAPITLTTMPGALLVAAQPEVQG</sequence>
<dbReference type="Proteomes" id="UP000648239">
    <property type="component" value="Unassembled WGS sequence"/>
</dbReference>
<protein>
    <recommendedName>
        <fullName evidence="1">YegS/DAGK C-terminal domain-containing protein</fullName>
    </recommendedName>
</protein>